<evidence type="ECO:0000256" key="2">
    <source>
        <dbReference type="PROSITE-ProRule" id="PRU00325"/>
    </source>
</evidence>
<dbReference type="GO" id="GO:0005524">
    <property type="term" value="F:ATP binding"/>
    <property type="evidence" value="ECO:0007669"/>
    <property type="project" value="InterPro"/>
</dbReference>
<dbReference type="Proteomes" id="UP000319342">
    <property type="component" value="Chromosome"/>
</dbReference>
<dbReference type="SMART" id="SM00490">
    <property type="entry name" value="HELICc"/>
    <property type="match status" value="1"/>
</dbReference>
<protein>
    <submittedName>
        <fullName evidence="7">ATP-dependent helicase HepA</fullName>
    </submittedName>
</protein>
<dbReference type="InterPro" id="IPR007527">
    <property type="entry name" value="Znf_SWIM"/>
</dbReference>
<dbReference type="InterPro" id="IPR001650">
    <property type="entry name" value="Helicase_C-like"/>
</dbReference>
<keyword evidence="7" id="KW-0067">ATP-binding</keyword>
<dbReference type="PROSITE" id="PS51192">
    <property type="entry name" value="HELICASE_ATP_BIND_1"/>
    <property type="match status" value="1"/>
</dbReference>
<dbReference type="GO" id="GO:0016787">
    <property type="term" value="F:hydrolase activity"/>
    <property type="evidence" value="ECO:0007669"/>
    <property type="project" value="UniProtKB-KW"/>
</dbReference>
<dbReference type="CDD" id="cd18793">
    <property type="entry name" value="SF2_C_SNF"/>
    <property type="match status" value="1"/>
</dbReference>
<dbReference type="PANTHER" id="PTHR10799">
    <property type="entry name" value="SNF2/RAD54 HELICASE FAMILY"/>
    <property type="match status" value="1"/>
</dbReference>
<dbReference type="InterPro" id="IPR049730">
    <property type="entry name" value="SNF2/RAD54-like_C"/>
</dbReference>
<feature type="domain" description="Helicase ATP-binding" evidence="5">
    <location>
        <begin position="591"/>
        <end position="749"/>
    </location>
</feature>
<dbReference type="Pfam" id="PF04434">
    <property type="entry name" value="SWIM"/>
    <property type="match status" value="1"/>
</dbReference>
<dbReference type="InterPro" id="IPR038718">
    <property type="entry name" value="SNF2-like_sf"/>
</dbReference>
<evidence type="ECO:0000259" key="5">
    <source>
        <dbReference type="PROSITE" id="PS51192"/>
    </source>
</evidence>
<dbReference type="Pfam" id="PF00176">
    <property type="entry name" value="SNF2-rel_dom"/>
    <property type="match status" value="1"/>
</dbReference>
<dbReference type="GO" id="GO:0008270">
    <property type="term" value="F:zinc ion binding"/>
    <property type="evidence" value="ECO:0007669"/>
    <property type="project" value="UniProtKB-KW"/>
</dbReference>
<keyword evidence="2" id="KW-0479">Metal-binding</keyword>
<keyword evidence="1" id="KW-0378">Hydrolase</keyword>
<dbReference type="InterPro" id="IPR000330">
    <property type="entry name" value="SNF2_N"/>
</dbReference>
<dbReference type="Gene3D" id="3.40.50.300">
    <property type="entry name" value="P-loop containing nucleotide triphosphate hydrolases"/>
    <property type="match status" value="1"/>
</dbReference>
<gene>
    <name evidence="7" type="ORF">Pla163_31310</name>
</gene>
<name>A0A518D3F4_9BACT</name>
<evidence type="ECO:0000259" key="4">
    <source>
        <dbReference type="PROSITE" id="PS50966"/>
    </source>
</evidence>
<evidence type="ECO:0000313" key="7">
    <source>
        <dbReference type="EMBL" id="QDU85984.1"/>
    </source>
</evidence>
<evidence type="ECO:0000313" key="8">
    <source>
        <dbReference type="Proteomes" id="UP000319342"/>
    </source>
</evidence>
<dbReference type="AlphaFoldDB" id="A0A518D3F4"/>
<dbReference type="RefSeq" id="WP_145190377.1">
    <property type="nucleotide sequence ID" value="NZ_CP036290.1"/>
</dbReference>
<keyword evidence="7" id="KW-0347">Helicase</keyword>
<evidence type="ECO:0000256" key="3">
    <source>
        <dbReference type="SAM" id="MobiDB-lite"/>
    </source>
</evidence>
<dbReference type="Gene3D" id="3.40.50.10810">
    <property type="entry name" value="Tandem AAA-ATPase domain"/>
    <property type="match status" value="1"/>
</dbReference>
<dbReference type="EMBL" id="CP036290">
    <property type="protein sequence ID" value="QDU85984.1"/>
    <property type="molecule type" value="Genomic_DNA"/>
</dbReference>
<dbReference type="OrthoDB" id="9814088at2"/>
<keyword evidence="2" id="KW-0863">Zinc-finger</keyword>
<feature type="domain" description="Helicase C-terminal" evidence="6">
    <location>
        <begin position="890"/>
        <end position="1049"/>
    </location>
</feature>
<organism evidence="7 8">
    <name type="scientific">Rohdeia mirabilis</name>
    <dbReference type="NCBI Taxonomy" id="2528008"/>
    <lineage>
        <taxon>Bacteria</taxon>
        <taxon>Pseudomonadati</taxon>
        <taxon>Planctomycetota</taxon>
        <taxon>Planctomycetia</taxon>
        <taxon>Planctomycetia incertae sedis</taxon>
        <taxon>Rohdeia</taxon>
    </lineage>
</organism>
<dbReference type="SUPFAM" id="SSF52540">
    <property type="entry name" value="P-loop containing nucleoside triphosphate hydrolases"/>
    <property type="match status" value="2"/>
</dbReference>
<keyword evidence="7" id="KW-0547">Nucleotide-binding</keyword>
<proteinExistence type="predicted"/>
<dbReference type="InterPro" id="IPR027417">
    <property type="entry name" value="P-loop_NTPase"/>
</dbReference>
<feature type="compositionally biased region" description="Basic and acidic residues" evidence="3">
    <location>
        <begin position="839"/>
        <end position="851"/>
    </location>
</feature>
<dbReference type="PROSITE" id="PS50966">
    <property type="entry name" value="ZF_SWIM"/>
    <property type="match status" value="1"/>
</dbReference>
<reference evidence="7 8" key="1">
    <citation type="submission" date="2019-02" db="EMBL/GenBank/DDBJ databases">
        <title>Deep-cultivation of Planctomycetes and their phenomic and genomic characterization uncovers novel biology.</title>
        <authorList>
            <person name="Wiegand S."/>
            <person name="Jogler M."/>
            <person name="Boedeker C."/>
            <person name="Pinto D."/>
            <person name="Vollmers J."/>
            <person name="Rivas-Marin E."/>
            <person name="Kohn T."/>
            <person name="Peeters S.H."/>
            <person name="Heuer A."/>
            <person name="Rast P."/>
            <person name="Oberbeckmann S."/>
            <person name="Bunk B."/>
            <person name="Jeske O."/>
            <person name="Meyerdierks A."/>
            <person name="Storesund J.E."/>
            <person name="Kallscheuer N."/>
            <person name="Luecker S."/>
            <person name="Lage O.M."/>
            <person name="Pohl T."/>
            <person name="Merkel B.J."/>
            <person name="Hornburger P."/>
            <person name="Mueller R.-W."/>
            <person name="Bruemmer F."/>
            <person name="Labrenz M."/>
            <person name="Spormann A.M."/>
            <person name="Op den Camp H."/>
            <person name="Overmann J."/>
            <person name="Amann R."/>
            <person name="Jetten M.S.M."/>
            <person name="Mascher T."/>
            <person name="Medema M.H."/>
            <person name="Devos D.P."/>
            <person name="Kaster A.-K."/>
            <person name="Ovreas L."/>
            <person name="Rohde M."/>
            <person name="Galperin M.Y."/>
            <person name="Jogler C."/>
        </authorList>
    </citation>
    <scope>NUCLEOTIDE SEQUENCE [LARGE SCALE GENOMIC DNA]</scope>
    <source>
        <strain evidence="7 8">Pla163</strain>
    </source>
</reference>
<dbReference type="InterPro" id="IPR014001">
    <property type="entry name" value="Helicase_ATP-bd"/>
</dbReference>
<keyword evidence="2" id="KW-0862">Zinc</keyword>
<evidence type="ECO:0000256" key="1">
    <source>
        <dbReference type="ARBA" id="ARBA00022801"/>
    </source>
</evidence>
<accession>A0A518D3F4</accession>
<feature type="region of interest" description="Disordered" evidence="3">
    <location>
        <begin position="831"/>
        <end position="854"/>
    </location>
</feature>
<sequence length="1049" mass="112751">MATPDPAALDARVALHLGQVVPRRTRLKAHDYVAQGAVDLVEVTASRVLATVRGGERYSIVLERVEVAGKGTWYGRCTCPAFAKFGPCKHLYAAALECLSAGHFDRDGGAADADRAVQGTARDASDWRAGLARVGERFARSRRDPWPGVLARTRLSYELVERNGRACLEVVVDDASEVAPPEWADLARLGDELDRAVLARLADDRPARTGEPVALDPARAEAVLPLLAHSGRLTFGGDRVQHGGDGTWTLALGLEPDGSDVVLTAGLAREGAWSALDEPSAWPALGWAVAADDRLLRLAARPSDVAVLDVARQGGVRAPVREAEELRALAVEAGLPGLGPTSAEAVPRGVRLELEQSSATASEIDARILFDYGGSRVRASSPSETVTIDGGATRRRSREAERLALGVFIAAGGRAARVPELTRRDGIVPRETLDAVLGEALERDWELGLEGLSFTTADELSIEAREESGELVLAGFARFGARRLSLDELLGAGDDGRLRFEDGTTGLVGGALRRALAWAARLGRTRNGELRIDTARGWLAAPLLAGLGATLPESVERARAAFDGARTEPDPPRAFEGELRPYQSASLGWFDGLERLGLGGCLADDMGLGKTVQVLARLVQRREQGLAEGPSLVVAPRSVVHHWREQAARFAPFLDVAEYSGAGRDLDAARRSHVVLVTYGTLRQDAEAFAAAPWDLVVLDESQQIKNAASQTAAAARGLVARARLALSGTPVENHLGELASLMAFLNPGLLGRSATALEKLRDERSARELLTALAPVFLRRTKDAVLSELPPRTEVTLWCELEGEQAARYEALRRTARAEILGETDAAAEGQGGLFDSRTTDRSAGVHESQDAPSPMHVLAHLTRLRQAACHAGLLDESLGGTPSAKFRELLPRLERLAEEGRKALVFSQFTGLLHRLAPELDERGLGWELLDGRTRNRAARVRAFQESDDVSVFLISLKAGGTGLDLTAADTVFLLDPWWNPAAERQAIDRVHRIGQTRPVLAYRLLARDTVEERVARLAASKGALLEELFASESLGVLDRATLESLL</sequence>
<keyword evidence="8" id="KW-1185">Reference proteome</keyword>
<dbReference type="SMART" id="SM00487">
    <property type="entry name" value="DEXDc"/>
    <property type="match status" value="1"/>
</dbReference>
<dbReference type="Pfam" id="PF00271">
    <property type="entry name" value="Helicase_C"/>
    <property type="match status" value="1"/>
</dbReference>
<dbReference type="GO" id="GO:0004386">
    <property type="term" value="F:helicase activity"/>
    <property type="evidence" value="ECO:0007669"/>
    <property type="project" value="UniProtKB-KW"/>
</dbReference>
<dbReference type="PROSITE" id="PS51194">
    <property type="entry name" value="HELICASE_CTER"/>
    <property type="match status" value="1"/>
</dbReference>
<feature type="domain" description="SWIM-type" evidence="4">
    <location>
        <begin position="58"/>
        <end position="99"/>
    </location>
</feature>
<evidence type="ECO:0000259" key="6">
    <source>
        <dbReference type="PROSITE" id="PS51194"/>
    </source>
</evidence>